<dbReference type="GO" id="GO:0007165">
    <property type="term" value="P:signal transduction"/>
    <property type="evidence" value="ECO:0007669"/>
    <property type="project" value="TreeGrafter"/>
</dbReference>
<feature type="binding site" evidence="4">
    <location>
        <position position="86"/>
    </location>
    <ligand>
        <name>Mg(2+)</name>
        <dbReference type="ChEBI" id="CHEBI:18420"/>
        <label>1</label>
        <note>catalytic</note>
    </ligand>
</feature>
<comment type="cofactor">
    <cofactor evidence="4">
        <name>Mg(2+)</name>
        <dbReference type="ChEBI" id="CHEBI:18420"/>
    </cofactor>
</comment>
<organism evidence="5">
    <name type="scientific">Leptolyngbya sp. NK1-12</name>
    <dbReference type="NCBI Taxonomy" id="2547451"/>
    <lineage>
        <taxon>Bacteria</taxon>
        <taxon>Bacillati</taxon>
        <taxon>Cyanobacteriota</taxon>
        <taxon>Cyanophyceae</taxon>
        <taxon>Leptolyngbyales</taxon>
        <taxon>Leptolyngbyaceae</taxon>
        <taxon>Leptolyngbya group</taxon>
        <taxon>Leptolyngbya</taxon>
    </lineage>
</organism>
<evidence type="ECO:0000256" key="4">
    <source>
        <dbReference type="PIRSR" id="PIRSR600760-2"/>
    </source>
</evidence>
<proteinExistence type="predicted"/>
<reference evidence="5" key="1">
    <citation type="submission" date="2020-05" db="EMBL/GenBank/DDBJ databases">
        <authorList>
            <person name="Zhu T."/>
            <person name="Keshari N."/>
            <person name="Lu X."/>
        </authorList>
    </citation>
    <scope>NUCLEOTIDE SEQUENCE</scope>
    <source>
        <strain evidence="5">NK1-12</strain>
    </source>
</reference>
<dbReference type="SUPFAM" id="SSF56655">
    <property type="entry name" value="Carbohydrate phosphatase"/>
    <property type="match status" value="1"/>
</dbReference>
<sequence length="268" mass="29465">MTDFWQQILSFAEATTARVGTQLLQAVEPSRAEEKPDGSLVTQFDQWADAELRRSIQAAFPEHGVLSEEVEHIFPDRDWCWIIDPIDGTTNFARGIPLWAISLGLLYRGTPVFGHVYVPPLGHSFHGFWYGNSGLTGPTGACLNHQPIHTSSDAPSGNQFFSLCARSTQVLQHPVPCKIRMLGVATYNLLTIATGAALGGVEATPKIWDIAAVWTIVQAAGGVWFPLGPEPFPLQPGQDYGRQAYPTLVVSRPELLDTFLPLVEFLKR</sequence>
<feature type="binding site" evidence="4">
    <location>
        <position position="87"/>
    </location>
    <ligand>
        <name>Mg(2+)</name>
        <dbReference type="ChEBI" id="CHEBI:18420"/>
        <label>1</label>
        <note>catalytic</note>
    </ligand>
</feature>
<dbReference type="Gene3D" id="3.30.540.10">
    <property type="entry name" value="Fructose-1,6-Bisphosphatase, subunit A, domain 1"/>
    <property type="match status" value="1"/>
</dbReference>
<keyword evidence="3 4" id="KW-0460">Magnesium</keyword>
<dbReference type="PANTHER" id="PTHR20854">
    <property type="entry name" value="INOSITOL MONOPHOSPHATASE"/>
    <property type="match status" value="1"/>
</dbReference>
<dbReference type="PANTHER" id="PTHR20854:SF4">
    <property type="entry name" value="INOSITOL-1-MONOPHOSPHATASE-RELATED"/>
    <property type="match status" value="1"/>
</dbReference>
<evidence type="ECO:0000256" key="1">
    <source>
        <dbReference type="ARBA" id="ARBA00022723"/>
    </source>
</evidence>
<feature type="binding site" evidence="4">
    <location>
        <position position="68"/>
    </location>
    <ligand>
        <name>Mg(2+)</name>
        <dbReference type="ChEBI" id="CHEBI:18420"/>
        <label>1</label>
        <note>catalytic</note>
    </ligand>
</feature>
<evidence type="ECO:0000313" key="5">
    <source>
        <dbReference type="EMBL" id="WNZ22144.1"/>
    </source>
</evidence>
<dbReference type="CDD" id="cd01643">
    <property type="entry name" value="Bacterial_IMPase_like_2"/>
    <property type="match status" value="1"/>
</dbReference>
<evidence type="ECO:0000256" key="3">
    <source>
        <dbReference type="ARBA" id="ARBA00022842"/>
    </source>
</evidence>
<feature type="binding site" evidence="4">
    <location>
        <position position="209"/>
    </location>
    <ligand>
        <name>Mg(2+)</name>
        <dbReference type="ChEBI" id="CHEBI:18420"/>
        <label>1</label>
        <note>catalytic</note>
    </ligand>
</feature>
<dbReference type="InterPro" id="IPR020583">
    <property type="entry name" value="Inositol_monoP_metal-BS"/>
</dbReference>
<dbReference type="PRINTS" id="PR00377">
    <property type="entry name" value="IMPHPHTASES"/>
</dbReference>
<keyword evidence="2" id="KW-0378">Hydrolase</keyword>
<name>A0AA96WBP8_9CYAN</name>
<dbReference type="EMBL" id="CP053586">
    <property type="protein sequence ID" value="WNZ22144.1"/>
    <property type="molecule type" value="Genomic_DNA"/>
</dbReference>
<protein>
    <submittedName>
        <fullName evidence="5">Inositol monophosphatase</fullName>
    </submittedName>
</protein>
<dbReference type="GO" id="GO:0008934">
    <property type="term" value="F:inositol monophosphate 1-phosphatase activity"/>
    <property type="evidence" value="ECO:0007669"/>
    <property type="project" value="TreeGrafter"/>
</dbReference>
<feature type="binding site" evidence="4">
    <location>
        <position position="84"/>
    </location>
    <ligand>
        <name>Mg(2+)</name>
        <dbReference type="ChEBI" id="CHEBI:18420"/>
        <label>1</label>
        <note>catalytic</note>
    </ligand>
</feature>
<dbReference type="Pfam" id="PF00459">
    <property type="entry name" value="Inositol_P"/>
    <property type="match status" value="1"/>
</dbReference>
<gene>
    <name evidence="5" type="ORF">HJG54_04195</name>
</gene>
<dbReference type="InterPro" id="IPR000760">
    <property type="entry name" value="Inositol_monophosphatase-like"/>
</dbReference>
<dbReference type="GO" id="GO:0046872">
    <property type="term" value="F:metal ion binding"/>
    <property type="evidence" value="ECO:0007669"/>
    <property type="project" value="UniProtKB-KW"/>
</dbReference>
<dbReference type="GO" id="GO:0006020">
    <property type="term" value="P:inositol metabolic process"/>
    <property type="evidence" value="ECO:0007669"/>
    <property type="project" value="TreeGrafter"/>
</dbReference>
<evidence type="ECO:0000256" key="2">
    <source>
        <dbReference type="ARBA" id="ARBA00022801"/>
    </source>
</evidence>
<dbReference type="AlphaFoldDB" id="A0AA96WBP8"/>
<dbReference type="PROSITE" id="PS00629">
    <property type="entry name" value="IMP_1"/>
    <property type="match status" value="1"/>
</dbReference>
<dbReference type="RefSeq" id="WP_316433533.1">
    <property type="nucleotide sequence ID" value="NZ_CP053586.1"/>
</dbReference>
<keyword evidence="1 4" id="KW-0479">Metal-binding</keyword>
<dbReference type="Gene3D" id="3.40.190.80">
    <property type="match status" value="1"/>
</dbReference>
<accession>A0AA96WBP8</accession>